<evidence type="ECO:0000313" key="1">
    <source>
        <dbReference type="EMBL" id="TDN81719.1"/>
    </source>
</evidence>
<sequence>MAWSRLVGISIGVIVLGGCAHRTSAPADKPAPIASAPASGEANAVNWRQVATDADRARLRNWRDTWIEALAEARSADPQAIAADPALFDPDRALTDPLPPPGDYRCRTVKLGSAQQGLSRYVDYPGYPCRIEREDDVLSLTRYGGSQRPVGLIFPDTAARGVFLGTLMLGNQHRALDYGRDQDRDMAGFVERIGDARWRLALPRPAFESKLDLIEITPAP</sequence>
<organism evidence="1 2">
    <name type="scientific">Stakelama pacifica</name>
    <dbReference type="NCBI Taxonomy" id="517720"/>
    <lineage>
        <taxon>Bacteria</taxon>
        <taxon>Pseudomonadati</taxon>
        <taxon>Pseudomonadota</taxon>
        <taxon>Alphaproteobacteria</taxon>
        <taxon>Sphingomonadales</taxon>
        <taxon>Sphingomonadaceae</taxon>
        <taxon>Stakelama</taxon>
    </lineage>
</organism>
<dbReference type="Pfam" id="PF16233">
    <property type="entry name" value="DUF4893"/>
    <property type="match status" value="1"/>
</dbReference>
<dbReference type="EMBL" id="SNWD01000007">
    <property type="protein sequence ID" value="TDN81719.1"/>
    <property type="molecule type" value="Genomic_DNA"/>
</dbReference>
<protein>
    <submittedName>
        <fullName evidence="1">Uncharacterized protein DUF4893</fullName>
    </submittedName>
</protein>
<dbReference type="InterPro" id="IPR032609">
    <property type="entry name" value="DUF4893"/>
</dbReference>
<keyword evidence="2" id="KW-1185">Reference proteome</keyword>
<dbReference type="AlphaFoldDB" id="A0A4R6FJS7"/>
<proteinExistence type="predicted"/>
<accession>A0A4R6FJS7</accession>
<dbReference type="Proteomes" id="UP000295493">
    <property type="component" value="Unassembled WGS sequence"/>
</dbReference>
<dbReference type="PROSITE" id="PS51257">
    <property type="entry name" value="PROKAR_LIPOPROTEIN"/>
    <property type="match status" value="1"/>
</dbReference>
<dbReference type="OrthoDB" id="9153930at2"/>
<reference evidence="1 2" key="1">
    <citation type="submission" date="2019-03" db="EMBL/GenBank/DDBJ databases">
        <title>Genomic Encyclopedia of Type Strains, Phase IV (KMG-IV): sequencing the most valuable type-strain genomes for metagenomic binning, comparative biology and taxonomic classification.</title>
        <authorList>
            <person name="Goeker M."/>
        </authorList>
    </citation>
    <scope>NUCLEOTIDE SEQUENCE [LARGE SCALE GENOMIC DNA]</scope>
    <source>
        <strain evidence="1 2">DSM 25059</strain>
    </source>
</reference>
<comment type="caution">
    <text evidence="1">The sequence shown here is derived from an EMBL/GenBank/DDBJ whole genome shotgun (WGS) entry which is preliminary data.</text>
</comment>
<name>A0A4R6FJS7_9SPHN</name>
<evidence type="ECO:0000313" key="2">
    <source>
        <dbReference type="Proteomes" id="UP000295493"/>
    </source>
</evidence>
<gene>
    <name evidence="1" type="ORF">EV664_107120</name>
</gene>
<dbReference type="RefSeq" id="WP_133495843.1">
    <property type="nucleotide sequence ID" value="NZ_BMLU01000007.1"/>
</dbReference>